<evidence type="ECO:0000313" key="1">
    <source>
        <dbReference type="EMBL" id="AEP87481.1"/>
    </source>
</evidence>
<reference evidence="1 2" key="1">
    <citation type="journal article" date="2012" name="J. Bacteriol.">
        <title>Whole-genome sequences of Bacillus subtilis and close relatives.</title>
        <authorList>
            <person name="Earl A.M."/>
            <person name="Eppinger M."/>
            <person name="Fricke W.F."/>
            <person name="Rosovitz M.J."/>
            <person name="Rasko D.A."/>
            <person name="Daugherty S."/>
            <person name="Losick R."/>
            <person name="Kolter R."/>
            <person name="Ravel J."/>
        </authorList>
    </citation>
    <scope>NUCLEOTIDE SEQUENCE [LARGE SCALE GENOMIC DNA]</scope>
    <source>
        <strain evidence="2">DSM 15029 / JCM 12233 / NBRC 101239 / NRRL B-23049 / TU-B-10</strain>
    </source>
</reference>
<keyword evidence="2" id="KW-1185">Reference proteome</keyword>
<dbReference type="KEGG" id="bst:GYO_2873"/>
<dbReference type="AlphaFoldDB" id="G4NXG2"/>
<dbReference type="EMBL" id="CP002905">
    <property type="protein sequence ID" value="AEP87481.1"/>
    <property type="molecule type" value="Genomic_DNA"/>
</dbReference>
<organism evidence="1 2">
    <name type="scientific">Bacillus spizizenii (strain DSM 15029 / JCM 12233 / NBRC 101239 / NRRL B-23049 / TU-B-10)</name>
    <name type="common">Bacillus subtilis subsp. spizizenii</name>
    <dbReference type="NCBI Taxonomy" id="1052585"/>
    <lineage>
        <taxon>Bacteria</taxon>
        <taxon>Bacillati</taxon>
        <taxon>Bacillota</taxon>
        <taxon>Bacilli</taxon>
        <taxon>Bacillales</taxon>
        <taxon>Bacillaceae</taxon>
        <taxon>Bacillus</taxon>
    </lineage>
</organism>
<accession>G4NXG2</accession>
<dbReference type="HOGENOM" id="CLU_3164816_0_0_9"/>
<dbReference type="RefSeq" id="WP_014114512.1">
    <property type="nucleotide sequence ID" value="NC_016047.1"/>
</dbReference>
<dbReference type="Proteomes" id="UP000002651">
    <property type="component" value="Chromosome"/>
</dbReference>
<dbReference type="GeneID" id="92812739"/>
<evidence type="ECO:0000313" key="2">
    <source>
        <dbReference type="Proteomes" id="UP000002651"/>
    </source>
</evidence>
<sequence>MKMTFLFPSQVTQFPGVLQQKPENDIVDKLIAKATEILQMNPFRLDL</sequence>
<gene>
    <name evidence="1" type="ordered locus">GYO_2873</name>
</gene>
<name>G4NXG2_BACS4</name>
<proteinExistence type="predicted"/>
<protein>
    <submittedName>
        <fullName evidence="1">Uncharacterized protein</fullName>
    </submittedName>
</protein>